<evidence type="ECO:0000313" key="2">
    <source>
        <dbReference type="Proteomes" id="UP001291309"/>
    </source>
</evidence>
<dbReference type="RefSeq" id="WP_321546567.1">
    <property type="nucleotide sequence ID" value="NZ_JAXIVS010000005.1"/>
</dbReference>
<reference evidence="1 2" key="1">
    <citation type="submission" date="2023-12" db="EMBL/GenBank/DDBJ databases">
        <title>the genome sequence of Hyalangium sp. s54d21.</title>
        <authorList>
            <person name="Zhang X."/>
        </authorList>
    </citation>
    <scope>NUCLEOTIDE SEQUENCE [LARGE SCALE GENOMIC DNA]</scope>
    <source>
        <strain evidence="2">s54d21</strain>
    </source>
</reference>
<comment type="caution">
    <text evidence="1">The sequence shown here is derived from an EMBL/GenBank/DDBJ whole genome shotgun (WGS) entry which is preliminary data.</text>
</comment>
<dbReference type="Proteomes" id="UP001291309">
    <property type="component" value="Unassembled WGS sequence"/>
</dbReference>
<organism evidence="1 2">
    <name type="scientific">Hyalangium rubrum</name>
    <dbReference type="NCBI Taxonomy" id="3103134"/>
    <lineage>
        <taxon>Bacteria</taxon>
        <taxon>Pseudomonadati</taxon>
        <taxon>Myxococcota</taxon>
        <taxon>Myxococcia</taxon>
        <taxon>Myxococcales</taxon>
        <taxon>Cystobacterineae</taxon>
        <taxon>Archangiaceae</taxon>
        <taxon>Hyalangium</taxon>
    </lineage>
</organism>
<evidence type="ECO:0000313" key="1">
    <source>
        <dbReference type="EMBL" id="MDY7227837.1"/>
    </source>
</evidence>
<sequence>MTSQQCNTAACGGSCSGYYNQVTCAPNTDTFTQCGGGCPSGWQPTSVGCSSSCADFCNGIYMNATTCTRGCVPHAGTTGRKMITTSAESEYAYRAGWCGIGTTFPPMCFEGTYYLSQSLDTRGCLRAGSNGTCQDPDAVWRVSCRSFIQCTYNCDGVCVPTAC</sequence>
<keyword evidence="2" id="KW-1185">Reference proteome</keyword>
<dbReference type="EMBL" id="JAXIVS010000005">
    <property type="protein sequence ID" value="MDY7227837.1"/>
    <property type="molecule type" value="Genomic_DNA"/>
</dbReference>
<protein>
    <submittedName>
        <fullName evidence="1">Uncharacterized protein</fullName>
    </submittedName>
</protein>
<accession>A0ABU5H2Z7</accession>
<proteinExistence type="predicted"/>
<name>A0ABU5H2Z7_9BACT</name>
<gene>
    <name evidence="1" type="ORF">SYV04_15585</name>
</gene>